<proteinExistence type="predicted"/>
<gene>
    <name evidence="3" type="ORF">H4P12_14100</name>
</gene>
<comment type="caution">
    <text evidence="3">The sequence shown here is derived from an EMBL/GenBank/DDBJ whole genome shotgun (WGS) entry which is preliminary data.</text>
</comment>
<accession>A0A926JDM0</accession>
<dbReference type="EMBL" id="JACOQL010000004">
    <property type="protein sequence ID" value="MBC9247809.1"/>
    <property type="molecule type" value="Genomic_DNA"/>
</dbReference>
<feature type="transmembrane region" description="Helical" evidence="2">
    <location>
        <begin position="48"/>
        <end position="68"/>
    </location>
</feature>
<evidence type="ECO:0000256" key="2">
    <source>
        <dbReference type="SAM" id="Phobius"/>
    </source>
</evidence>
<keyword evidence="2" id="KW-1133">Transmembrane helix</keyword>
<dbReference type="AlphaFoldDB" id="A0A926JDM0"/>
<dbReference type="Proteomes" id="UP000608594">
    <property type="component" value="Unassembled WGS sequence"/>
</dbReference>
<organism evidence="3 4">
    <name type="scientific">Paracoccus amoyensis</name>
    <dbReference type="NCBI Taxonomy" id="2760093"/>
    <lineage>
        <taxon>Bacteria</taxon>
        <taxon>Pseudomonadati</taxon>
        <taxon>Pseudomonadota</taxon>
        <taxon>Alphaproteobacteria</taxon>
        <taxon>Rhodobacterales</taxon>
        <taxon>Paracoccaceae</taxon>
        <taxon>Paracoccus</taxon>
    </lineage>
</organism>
<keyword evidence="2" id="KW-0812">Transmembrane</keyword>
<keyword evidence="4" id="KW-1185">Reference proteome</keyword>
<sequence>MTLLQRITSLAQRDSLSMIGLAVTAVWLLLLLLFWLLAPANDDSRGGLATLLGIMGVVLPVVLIWLAVGLARAISTLQAEAADLRARMSQIRTGGIASPSALAPSSAPSSARPQQPDTALGESGVRMITQTQPARPAQTIPRPTRPADARQQALSFDAPEQVSVTPQTMILALNFPDGPDDVDAITALRAALKDHGNSRVLRAAQDVITLLAGHDVYMDDLPTEPVDIEAWRRFGEGVRGASVAGVGGIHDATALEMTGAYLRGDEIFRDTAHHFMRQFDVTATRLMAELDDEQIVMLADSRSARAFMLLGRVAGVFDQTPD</sequence>
<feature type="transmembrane region" description="Helical" evidence="2">
    <location>
        <begin position="16"/>
        <end position="36"/>
    </location>
</feature>
<keyword evidence="2" id="KW-0472">Membrane</keyword>
<protein>
    <submittedName>
        <fullName evidence="3">Uncharacterized protein</fullName>
    </submittedName>
</protein>
<dbReference type="RefSeq" id="WP_187794305.1">
    <property type="nucleotide sequence ID" value="NZ_JACOQL010000004.1"/>
</dbReference>
<evidence type="ECO:0000313" key="4">
    <source>
        <dbReference type="Proteomes" id="UP000608594"/>
    </source>
</evidence>
<evidence type="ECO:0000313" key="3">
    <source>
        <dbReference type="EMBL" id="MBC9247809.1"/>
    </source>
</evidence>
<name>A0A926JDM0_9RHOB</name>
<reference evidence="3" key="1">
    <citation type="submission" date="2020-08" db="EMBL/GenBank/DDBJ databases">
        <title>Paracoccus amoyensis sp. nov., isolated from the surface seawater at coast of Xiamen, Fujian.</title>
        <authorList>
            <person name="Lyu L."/>
        </authorList>
    </citation>
    <scope>NUCLEOTIDE SEQUENCE</scope>
    <source>
        <strain evidence="3">11-3</strain>
    </source>
</reference>
<feature type="compositionally biased region" description="Low complexity" evidence="1">
    <location>
        <begin position="99"/>
        <end position="116"/>
    </location>
</feature>
<feature type="region of interest" description="Disordered" evidence="1">
    <location>
        <begin position="99"/>
        <end position="119"/>
    </location>
</feature>
<evidence type="ECO:0000256" key="1">
    <source>
        <dbReference type="SAM" id="MobiDB-lite"/>
    </source>
</evidence>